<dbReference type="Pfam" id="PF00005">
    <property type="entry name" value="ABC_tran"/>
    <property type="match status" value="1"/>
</dbReference>
<gene>
    <name evidence="5" type="ORF">JOD17_001031</name>
</gene>
<dbReference type="PANTHER" id="PTHR42711:SF13">
    <property type="entry name" value="ABC TRANSPORTER, ATP-BINDING PROTEIN"/>
    <property type="match status" value="1"/>
</dbReference>
<evidence type="ECO:0000313" key="6">
    <source>
        <dbReference type="Proteomes" id="UP000741863"/>
    </source>
</evidence>
<dbReference type="PANTHER" id="PTHR42711">
    <property type="entry name" value="ABC TRANSPORTER ATP-BINDING PROTEIN"/>
    <property type="match status" value="1"/>
</dbReference>
<keyword evidence="3 5" id="KW-0067">ATP-binding</keyword>
<dbReference type="PROSITE" id="PS50893">
    <property type="entry name" value="ABC_TRANSPORTER_2"/>
    <property type="match status" value="1"/>
</dbReference>
<evidence type="ECO:0000259" key="4">
    <source>
        <dbReference type="PROSITE" id="PS50893"/>
    </source>
</evidence>
<proteinExistence type="predicted"/>
<evidence type="ECO:0000256" key="3">
    <source>
        <dbReference type="ARBA" id="ARBA00022840"/>
    </source>
</evidence>
<dbReference type="PROSITE" id="PS00211">
    <property type="entry name" value="ABC_TRANSPORTER_1"/>
    <property type="match status" value="1"/>
</dbReference>
<evidence type="ECO:0000313" key="5">
    <source>
        <dbReference type="EMBL" id="MBM7631939.1"/>
    </source>
</evidence>
<organism evidence="5 6">
    <name type="scientific">Geomicrobium sediminis</name>
    <dbReference type="NCBI Taxonomy" id="1347788"/>
    <lineage>
        <taxon>Bacteria</taxon>
        <taxon>Bacillati</taxon>
        <taxon>Bacillota</taxon>
        <taxon>Bacilli</taxon>
        <taxon>Bacillales</taxon>
        <taxon>Geomicrobium</taxon>
    </lineage>
</organism>
<dbReference type="Gene3D" id="3.40.50.300">
    <property type="entry name" value="P-loop containing nucleotide triphosphate hydrolases"/>
    <property type="match status" value="1"/>
</dbReference>
<dbReference type="SMART" id="SM00382">
    <property type="entry name" value="AAA"/>
    <property type="match status" value="1"/>
</dbReference>
<comment type="caution">
    <text evidence="5">The sequence shown here is derived from an EMBL/GenBank/DDBJ whole genome shotgun (WGS) entry which is preliminary data.</text>
</comment>
<evidence type="ECO:0000256" key="1">
    <source>
        <dbReference type="ARBA" id="ARBA00022448"/>
    </source>
</evidence>
<keyword evidence="6" id="KW-1185">Reference proteome</keyword>
<name>A0ABS2P959_9BACL</name>
<dbReference type="RefSeq" id="WP_204695958.1">
    <property type="nucleotide sequence ID" value="NZ_JAFBEC010000002.1"/>
</dbReference>
<dbReference type="InterPro" id="IPR003439">
    <property type="entry name" value="ABC_transporter-like_ATP-bd"/>
</dbReference>
<dbReference type="InterPro" id="IPR027417">
    <property type="entry name" value="P-loop_NTPase"/>
</dbReference>
<dbReference type="InterPro" id="IPR017871">
    <property type="entry name" value="ABC_transporter-like_CS"/>
</dbReference>
<sequence length="302" mass="34392">MNEVVVDIKNVKKSFRTKKAVNDLSLSVSRGKITGILGPNGAGKSTMIRMLMGIMIPDSGEVIYHLDSHEKIPRSRIGFLPEERGLYKNEKVMDVILYLADLKDYDKEKAKQRALDLLVRFGLEGHEKSKIEELSKGMAQKVQFIGAIIHEPEFLILDEPFSGLDPVSQDVFKEEIQALADNGTAILLSAHQMNIVERLCDEIFLIHKGEKVVYDTVNNIKEQFSNYKCVLVNTDTTYPFNEDERVERVEVEGNQTTIHFHQDVHPLSYIRSFPDDLHWDELHIDRKSLHDIFVSIAKGEGS</sequence>
<dbReference type="EMBL" id="JAFBEC010000002">
    <property type="protein sequence ID" value="MBM7631939.1"/>
    <property type="molecule type" value="Genomic_DNA"/>
</dbReference>
<feature type="domain" description="ABC transporter" evidence="4">
    <location>
        <begin position="6"/>
        <end position="233"/>
    </location>
</feature>
<evidence type="ECO:0000256" key="2">
    <source>
        <dbReference type="ARBA" id="ARBA00022741"/>
    </source>
</evidence>
<dbReference type="Proteomes" id="UP000741863">
    <property type="component" value="Unassembled WGS sequence"/>
</dbReference>
<keyword evidence="2" id="KW-0547">Nucleotide-binding</keyword>
<dbReference type="GO" id="GO:0005524">
    <property type="term" value="F:ATP binding"/>
    <property type="evidence" value="ECO:0007669"/>
    <property type="project" value="UniProtKB-KW"/>
</dbReference>
<keyword evidence="1" id="KW-0813">Transport</keyword>
<dbReference type="InterPro" id="IPR050763">
    <property type="entry name" value="ABC_transporter_ATP-binding"/>
</dbReference>
<reference evidence="5 6" key="1">
    <citation type="submission" date="2021-01" db="EMBL/GenBank/DDBJ databases">
        <title>Genomic Encyclopedia of Type Strains, Phase IV (KMG-IV): sequencing the most valuable type-strain genomes for metagenomic binning, comparative biology and taxonomic classification.</title>
        <authorList>
            <person name="Goeker M."/>
        </authorList>
    </citation>
    <scope>NUCLEOTIDE SEQUENCE [LARGE SCALE GENOMIC DNA]</scope>
    <source>
        <strain evidence="5 6">DSM 25540</strain>
    </source>
</reference>
<protein>
    <submittedName>
        <fullName evidence="5">ABC-2 type transport system ATP-binding protein</fullName>
    </submittedName>
</protein>
<dbReference type="InterPro" id="IPR003593">
    <property type="entry name" value="AAA+_ATPase"/>
</dbReference>
<accession>A0ABS2P959</accession>
<dbReference type="SUPFAM" id="SSF52540">
    <property type="entry name" value="P-loop containing nucleoside triphosphate hydrolases"/>
    <property type="match status" value="1"/>
</dbReference>